<dbReference type="InterPro" id="IPR016024">
    <property type="entry name" value="ARM-type_fold"/>
</dbReference>
<accession>A0A9K3GIK7</accession>
<evidence type="ECO:0000313" key="3">
    <source>
        <dbReference type="EMBL" id="GIQ83516.1"/>
    </source>
</evidence>
<proteinExistence type="predicted"/>
<dbReference type="SUPFAM" id="SSF48371">
    <property type="entry name" value="ARM repeat"/>
    <property type="match status" value="1"/>
</dbReference>
<protein>
    <submittedName>
        <fullName evidence="3">Uncharacterized protein</fullName>
    </submittedName>
</protein>
<feature type="region of interest" description="Disordered" evidence="1">
    <location>
        <begin position="266"/>
        <end position="364"/>
    </location>
</feature>
<name>A0A9K3GIK7_9EUKA</name>
<dbReference type="EMBL" id="BDIP01001998">
    <property type="protein sequence ID" value="GIQ85541.1"/>
    <property type="molecule type" value="Genomic_DNA"/>
</dbReference>
<keyword evidence="5" id="KW-1185">Reference proteome</keyword>
<sequence length="364" mass="38613">MSPTMDSVDTLEEARRIADQYREGNCASAAVAFHSCCAFHKQREEVVQSPSPDVRSLLFTLLASTEEPVLEAALQTAQLFAQDQGDHAQYLLEGDIVTTICNLLSSVAGTAGSDTACPSSMASGTKGLSSTSPLSATQQVKAARAREVRYLGDLAGLVYWLCQIPPAKEALLLSDVPGLLTAALSVSPPVSESASKLVAYAQHSLSASRISLNDVGASIADTGAGLAASSRTLQSRLRQSIRSGASYGSSSSVTCLQGLSDSQRQMDMADLSASQSIRSRSRHMAPSSVSFVEEQAELERSRGRERERERAGLRRSECTSSGVGGTEMTDADTTIPDTREGERLELAVDDLSSEFVDPQDILSP</sequence>
<dbReference type="AlphaFoldDB" id="A0A9K3GIK7"/>
<evidence type="ECO:0000256" key="1">
    <source>
        <dbReference type="SAM" id="MobiDB-lite"/>
    </source>
</evidence>
<feature type="compositionally biased region" description="Basic and acidic residues" evidence="1">
    <location>
        <begin position="297"/>
        <end position="317"/>
    </location>
</feature>
<evidence type="ECO:0000313" key="5">
    <source>
        <dbReference type="Proteomes" id="UP000265618"/>
    </source>
</evidence>
<dbReference type="Proteomes" id="UP000265618">
    <property type="component" value="Unassembled WGS sequence"/>
</dbReference>
<evidence type="ECO:0000313" key="2">
    <source>
        <dbReference type="EMBL" id="GIQ83463.1"/>
    </source>
</evidence>
<gene>
    <name evidence="2" type="ORF">KIPB_004791</name>
    <name evidence="3" type="ORF">KIPB_004856</name>
    <name evidence="4" type="ORF">KIPB_007227</name>
</gene>
<reference evidence="3" key="1">
    <citation type="submission" date="2016-10" db="EMBL/GenBank/DDBJ databases">
        <authorList>
            <person name="Tanifuji G."/>
            <person name="Kume K."/>
            <person name="Nakayama T."/>
            <person name="Takabayashi S."/>
            <person name="Hashimoto T."/>
        </authorList>
    </citation>
    <scope>NUCLEOTIDE SEQUENCE</scope>
    <source>
        <strain evidence="3">NY0173</strain>
    </source>
</reference>
<reference evidence="3 5" key="2">
    <citation type="journal article" date="2018" name="PLoS ONE">
        <title>The draft genome of Kipferlia bialata reveals reductive genome evolution in fornicate parasites.</title>
        <authorList>
            <person name="Tanifuji G."/>
            <person name="Takabayashi S."/>
            <person name="Kume K."/>
            <person name="Takagi M."/>
            <person name="Nakayama T."/>
            <person name="Kamikawa R."/>
            <person name="Inagaki Y."/>
            <person name="Hashimoto T."/>
        </authorList>
    </citation>
    <scope>NUCLEOTIDE SEQUENCE [LARGE SCALE GENOMIC DNA]</scope>
    <source>
        <strain evidence="3">NY0173</strain>
    </source>
</reference>
<feature type="compositionally biased region" description="Basic and acidic residues" evidence="1">
    <location>
        <begin position="337"/>
        <end position="346"/>
    </location>
</feature>
<dbReference type="EMBL" id="BDIP01001060">
    <property type="protein sequence ID" value="GIQ83463.1"/>
    <property type="molecule type" value="Genomic_DNA"/>
</dbReference>
<organism evidence="3 5">
    <name type="scientific">Kipferlia bialata</name>
    <dbReference type="NCBI Taxonomy" id="797122"/>
    <lineage>
        <taxon>Eukaryota</taxon>
        <taxon>Metamonada</taxon>
        <taxon>Carpediemonas-like organisms</taxon>
        <taxon>Kipferlia</taxon>
    </lineage>
</organism>
<evidence type="ECO:0000313" key="4">
    <source>
        <dbReference type="EMBL" id="GIQ85541.1"/>
    </source>
</evidence>
<dbReference type="EMBL" id="BDIP01001081">
    <property type="protein sequence ID" value="GIQ83516.1"/>
    <property type="molecule type" value="Genomic_DNA"/>
</dbReference>
<comment type="caution">
    <text evidence="3">The sequence shown here is derived from an EMBL/GenBank/DDBJ whole genome shotgun (WGS) entry which is preliminary data.</text>
</comment>